<evidence type="ECO:0000313" key="1">
    <source>
        <dbReference type="EMBL" id="GAI54676.1"/>
    </source>
</evidence>
<reference evidence="1" key="1">
    <citation type="journal article" date="2014" name="Front. Microbiol.">
        <title>High frequency of phylogenetically diverse reductive dehalogenase-homologous genes in deep subseafloor sedimentary metagenomes.</title>
        <authorList>
            <person name="Kawai M."/>
            <person name="Futagami T."/>
            <person name="Toyoda A."/>
            <person name="Takaki Y."/>
            <person name="Nishi S."/>
            <person name="Hori S."/>
            <person name="Arai W."/>
            <person name="Tsubouchi T."/>
            <person name="Morono Y."/>
            <person name="Uchiyama I."/>
            <person name="Ito T."/>
            <person name="Fujiyama A."/>
            <person name="Inagaki F."/>
            <person name="Takami H."/>
        </authorList>
    </citation>
    <scope>NUCLEOTIDE SEQUENCE</scope>
    <source>
        <strain evidence="1">Expedition CK06-06</strain>
    </source>
</reference>
<accession>X1QIN6</accession>
<proteinExistence type="predicted"/>
<feature type="non-terminal residue" evidence="1">
    <location>
        <position position="1"/>
    </location>
</feature>
<feature type="non-terminal residue" evidence="1">
    <location>
        <position position="116"/>
    </location>
</feature>
<name>X1QIN6_9ZZZZ</name>
<dbReference type="EMBL" id="BARV01043195">
    <property type="protein sequence ID" value="GAI54676.1"/>
    <property type="molecule type" value="Genomic_DNA"/>
</dbReference>
<organism evidence="1">
    <name type="scientific">marine sediment metagenome</name>
    <dbReference type="NCBI Taxonomy" id="412755"/>
    <lineage>
        <taxon>unclassified sequences</taxon>
        <taxon>metagenomes</taxon>
        <taxon>ecological metagenomes</taxon>
    </lineage>
</organism>
<comment type="caution">
    <text evidence="1">The sequence shown here is derived from an EMBL/GenBank/DDBJ whole genome shotgun (WGS) entry which is preliminary data.</text>
</comment>
<gene>
    <name evidence="1" type="ORF">S06H3_64592</name>
</gene>
<dbReference type="AlphaFoldDB" id="X1QIN6"/>
<protein>
    <submittedName>
        <fullName evidence="1">Uncharacterized protein</fullName>
    </submittedName>
</protein>
<sequence length="116" mass="12981">RKRKIEVKAKKGILASDDLFYKYAIATESNMEIRGNMSIVGNIHSNGDIRVDGEAYYLDGDATAYGENHISGVSGIYDPLPKVDYDFYEKLSKDSIYGGKFYDIDGATKYFNNDGQ</sequence>